<evidence type="ECO:0000256" key="1">
    <source>
        <dbReference type="SAM" id="MobiDB-lite"/>
    </source>
</evidence>
<feature type="chain" id="PRO_5042226994" evidence="2">
    <location>
        <begin position="21"/>
        <end position="53"/>
    </location>
</feature>
<dbReference type="AlphaFoldDB" id="A0AAD8A3S0"/>
<feature type="non-terminal residue" evidence="3">
    <location>
        <position position="1"/>
    </location>
</feature>
<organism evidence="3 4">
    <name type="scientific">Diploptera punctata</name>
    <name type="common">Pacific beetle cockroach</name>
    <dbReference type="NCBI Taxonomy" id="6984"/>
    <lineage>
        <taxon>Eukaryota</taxon>
        <taxon>Metazoa</taxon>
        <taxon>Ecdysozoa</taxon>
        <taxon>Arthropoda</taxon>
        <taxon>Hexapoda</taxon>
        <taxon>Insecta</taxon>
        <taxon>Pterygota</taxon>
        <taxon>Neoptera</taxon>
        <taxon>Polyneoptera</taxon>
        <taxon>Dictyoptera</taxon>
        <taxon>Blattodea</taxon>
        <taxon>Blaberoidea</taxon>
        <taxon>Blaberidae</taxon>
        <taxon>Diplopterinae</taxon>
        <taxon>Diploptera</taxon>
    </lineage>
</organism>
<keyword evidence="4" id="KW-1185">Reference proteome</keyword>
<evidence type="ECO:0000313" key="4">
    <source>
        <dbReference type="Proteomes" id="UP001233999"/>
    </source>
</evidence>
<keyword evidence="2" id="KW-0732">Signal</keyword>
<reference evidence="3" key="1">
    <citation type="journal article" date="2023" name="IScience">
        <title>Live-bearing cockroach genome reveals convergent evolutionary mechanisms linked to viviparity in insects and beyond.</title>
        <authorList>
            <person name="Fouks B."/>
            <person name="Harrison M.C."/>
            <person name="Mikhailova A.A."/>
            <person name="Marchal E."/>
            <person name="English S."/>
            <person name="Carruthers M."/>
            <person name="Jennings E.C."/>
            <person name="Chiamaka E.L."/>
            <person name="Frigard R.A."/>
            <person name="Pippel M."/>
            <person name="Attardo G.M."/>
            <person name="Benoit J.B."/>
            <person name="Bornberg-Bauer E."/>
            <person name="Tobe S.S."/>
        </authorList>
    </citation>
    <scope>NUCLEOTIDE SEQUENCE</scope>
    <source>
        <tissue evidence="3">Testes</tissue>
    </source>
</reference>
<feature type="non-terminal residue" evidence="3">
    <location>
        <position position="53"/>
    </location>
</feature>
<sequence length="53" mass="5912">IIQMFGTIVVLLLLVVAVAPQERPPTNELDPKRPNSGGWNPQQWDSNMIINEA</sequence>
<name>A0AAD8A3S0_DIPPU</name>
<gene>
    <name evidence="3" type="ORF">L9F63_001939</name>
</gene>
<accession>A0AAD8A3S0</accession>
<dbReference type="Proteomes" id="UP001233999">
    <property type="component" value="Unassembled WGS sequence"/>
</dbReference>
<reference evidence="3" key="2">
    <citation type="submission" date="2023-05" db="EMBL/GenBank/DDBJ databases">
        <authorList>
            <person name="Fouks B."/>
        </authorList>
    </citation>
    <scope>NUCLEOTIDE SEQUENCE</scope>
    <source>
        <strain evidence="3">Stay&amp;Tobe</strain>
        <tissue evidence="3">Testes</tissue>
    </source>
</reference>
<proteinExistence type="predicted"/>
<protein>
    <submittedName>
        <fullName evidence="3">Uncharacterized protein</fullName>
    </submittedName>
</protein>
<dbReference type="EMBL" id="JASPKZ010003864">
    <property type="protein sequence ID" value="KAJ9591585.1"/>
    <property type="molecule type" value="Genomic_DNA"/>
</dbReference>
<feature type="region of interest" description="Disordered" evidence="1">
    <location>
        <begin position="23"/>
        <end position="53"/>
    </location>
</feature>
<feature type="compositionally biased region" description="Polar residues" evidence="1">
    <location>
        <begin position="37"/>
        <end position="53"/>
    </location>
</feature>
<comment type="caution">
    <text evidence="3">The sequence shown here is derived from an EMBL/GenBank/DDBJ whole genome shotgun (WGS) entry which is preliminary data.</text>
</comment>
<feature type="signal peptide" evidence="2">
    <location>
        <begin position="1"/>
        <end position="20"/>
    </location>
</feature>
<evidence type="ECO:0000256" key="2">
    <source>
        <dbReference type="SAM" id="SignalP"/>
    </source>
</evidence>
<evidence type="ECO:0000313" key="3">
    <source>
        <dbReference type="EMBL" id="KAJ9591585.1"/>
    </source>
</evidence>